<dbReference type="PANTHER" id="PTHR34857">
    <property type="entry name" value="SLL0384 PROTEIN"/>
    <property type="match status" value="1"/>
</dbReference>
<evidence type="ECO:0000256" key="6">
    <source>
        <dbReference type="SAM" id="Phobius"/>
    </source>
</evidence>
<dbReference type="InterPro" id="IPR051611">
    <property type="entry name" value="ECF_transporter_component"/>
</dbReference>
<dbReference type="RefSeq" id="WP_090584401.1">
    <property type="nucleotide sequence ID" value="NZ_FNDT01000001.1"/>
</dbReference>
<protein>
    <submittedName>
        <fullName evidence="7">Energy-coupling factor transport system permease protein</fullName>
    </submittedName>
</protein>
<dbReference type="STRING" id="335973.SAMN04488693_101572"/>
<name>A0A1G8DF13_9MICC</name>
<evidence type="ECO:0000256" key="3">
    <source>
        <dbReference type="ARBA" id="ARBA00022692"/>
    </source>
</evidence>
<reference evidence="7 8" key="1">
    <citation type="submission" date="2016-10" db="EMBL/GenBank/DDBJ databases">
        <authorList>
            <person name="de Groot N.N."/>
        </authorList>
    </citation>
    <scope>NUCLEOTIDE SEQUENCE [LARGE SCALE GENOMIC DNA]</scope>
    <source>
        <strain evidence="7 8">NP_1H</strain>
    </source>
</reference>
<keyword evidence="5 6" id="KW-0472">Membrane</keyword>
<keyword evidence="4 6" id="KW-1133">Transmembrane helix</keyword>
<evidence type="ECO:0000256" key="2">
    <source>
        <dbReference type="ARBA" id="ARBA00022475"/>
    </source>
</evidence>
<accession>A0A1G8DF13</accession>
<sequence length="265" mass="28024">MSVDVLNPEITGKVLPRANPLSKLFAAVLITVVVMLSVDWVSAGVVLVSELLLLPLLGISVRRLLFRTWPFVVAAIVAAYGTALLADKTGRVLFELGPVLFTEDSVNAGLAIGLRGLAIALPGLFLLASTDPTDLADALAQWLKAPHRFVLGALAGMRLVGLLFDEWRTLGLARHARGVAHEGNPAARFGNFLGQAFGLMVQAIRRATRLAVAMEARGFGAGPRTWARESTFSRIDVVVVLVGTLIAALAVTAAVAAGTWNFILG</sequence>
<feature type="transmembrane region" description="Helical" evidence="6">
    <location>
        <begin position="237"/>
        <end position="263"/>
    </location>
</feature>
<keyword evidence="8" id="KW-1185">Reference proteome</keyword>
<keyword evidence="3 6" id="KW-0812">Transmembrane</keyword>
<dbReference type="Proteomes" id="UP000199258">
    <property type="component" value="Unassembled WGS sequence"/>
</dbReference>
<evidence type="ECO:0000313" key="7">
    <source>
        <dbReference type="EMBL" id="SDH55880.1"/>
    </source>
</evidence>
<dbReference type="PANTHER" id="PTHR34857:SF2">
    <property type="entry name" value="SLL0384 PROTEIN"/>
    <property type="match status" value="1"/>
</dbReference>
<feature type="transmembrane region" description="Helical" evidence="6">
    <location>
        <begin position="24"/>
        <end position="57"/>
    </location>
</feature>
<comment type="subcellular location">
    <subcellularLocation>
        <location evidence="1">Membrane</location>
        <topology evidence="1">Multi-pass membrane protein</topology>
    </subcellularLocation>
</comment>
<evidence type="ECO:0000256" key="5">
    <source>
        <dbReference type="ARBA" id="ARBA00023136"/>
    </source>
</evidence>
<evidence type="ECO:0000256" key="1">
    <source>
        <dbReference type="ARBA" id="ARBA00004141"/>
    </source>
</evidence>
<organism evidence="7 8">
    <name type="scientific">Arthrobacter subterraneus</name>
    <dbReference type="NCBI Taxonomy" id="335973"/>
    <lineage>
        <taxon>Bacteria</taxon>
        <taxon>Bacillati</taxon>
        <taxon>Actinomycetota</taxon>
        <taxon>Actinomycetes</taxon>
        <taxon>Micrococcales</taxon>
        <taxon>Micrococcaceae</taxon>
        <taxon>Arthrobacter</taxon>
    </lineage>
</organism>
<dbReference type="InterPro" id="IPR003339">
    <property type="entry name" value="ABC/ECF_trnsptr_transmembrane"/>
</dbReference>
<dbReference type="GO" id="GO:0005886">
    <property type="term" value="C:plasma membrane"/>
    <property type="evidence" value="ECO:0007669"/>
    <property type="project" value="UniProtKB-ARBA"/>
</dbReference>
<feature type="transmembrane region" description="Helical" evidence="6">
    <location>
        <begin position="106"/>
        <end position="127"/>
    </location>
</feature>
<dbReference type="EMBL" id="FNDT01000001">
    <property type="protein sequence ID" value="SDH55880.1"/>
    <property type="molecule type" value="Genomic_DNA"/>
</dbReference>
<proteinExistence type="predicted"/>
<dbReference type="CDD" id="cd16914">
    <property type="entry name" value="EcfT"/>
    <property type="match status" value="1"/>
</dbReference>
<keyword evidence="2" id="KW-1003">Cell membrane</keyword>
<evidence type="ECO:0000313" key="8">
    <source>
        <dbReference type="Proteomes" id="UP000199258"/>
    </source>
</evidence>
<gene>
    <name evidence="7" type="ORF">SAMN04488693_101572</name>
</gene>
<dbReference type="AlphaFoldDB" id="A0A1G8DF13"/>
<dbReference type="OrthoDB" id="6400at2"/>
<dbReference type="Pfam" id="PF02361">
    <property type="entry name" value="CbiQ"/>
    <property type="match status" value="1"/>
</dbReference>
<evidence type="ECO:0000256" key="4">
    <source>
        <dbReference type="ARBA" id="ARBA00022989"/>
    </source>
</evidence>
<feature type="transmembrane region" description="Helical" evidence="6">
    <location>
        <begin position="64"/>
        <end position="86"/>
    </location>
</feature>